<dbReference type="CDD" id="cd00502">
    <property type="entry name" value="DHQase_I"/>
    <property type="match status" value="1"/>
</dbReference>
<comment type="function">
    <text evidence="8">Involved in the biosynthesis of the chorismate, which leads to the biosynthesis of aromatic amino acids. Catalyzes the reversible NADPH linked reduction of 3-dehydroshikimate (DHSA) to yield shikimate (SA).</text>
</comment>
<dbReference type="SMR" id="A0A6P2D3H9"/>
<accession>A0A6P2D3H9</accession>
<dbReference type="InterPro" id="IPR041121">
    <property type="entry name" value="SDH_C"/>
</dbReference>
<evidence type="ECO:0000256" key="6">
    <source>
        <dbReference type="ARBA" id="ARBA00049442"/>
    </source>
</evidence>
<gene>
    <name evidence="7" type="primary">aroD</name>
    <name evidence="8" type="synonym">aroE</name>
    <name evidence="12" type="ORF">SOIL9_37640</name>
</gene>
<feature type="binding site" evidence="8">
    <location>
        <begin position="357"/>
        <end position="361"/>
    </location>
    <ligand>
        <name>NADP(+)</name>
        <dbReference type="ChEBI" id="CHEBI:58349"/>
    </ligand>
</feature>
<dbReference type="GO" id="GO:0019632">
    <property type="term" value="P:shikimate metabolic process"/>
    <property type="evidence" value="ECO:0007669"/>
    <property type="project" value="InterPro"/>
</dbReference>
<dbReference type="Gene3D" id="3.40.50.10860">
    <property type="entry name" value="Leucine Dehydrogenase, chain A, domain 1"/>
    <property type="match status" value="1"/>
</dbReference>
<dbReference type="GO" id="GO:0003855">
    <property type="term" value="F:3-dehydroquinate dehydratase activity"/>
    <property type="evidence" value="ECO:0007669"/>
    <property type="project" value="UniProtKB-UniRule"/>
</dbReference>
<dbReference type="Gene3D" id="3.40.50.720">
    <property type="entry name" value="NAD(P)-binding Rossmann-like Domain"/>
    <property type="match status" value="1"/>
</dbReference>
<protein>
    <recommendedName>
        <fullName evidence="7 8">Multifunctional fusion protein</fullName>
    </recommendedName>
    <domain>
        <recommendedName>
            <fullName evidence="7">3-dehydroquinate dehydratase</fullName>
            <shortName evidence="7">3-dehydroquinase</shortName>
            <ecNumber evidence="7">4.2.1.10</ecNumber>
        </recommendedName>
        <alternativeName>
            <fullName evidence="7">Type I DHQase</fullName>
        </alternativeName>
        <alternativeName>
            <fullName evidence="7">Type I dehydroquinase</fullName>
            <shortName evidence="7">DHQ1</shortName>
        </alternativeName>
    </domain>
    <domain>
        <recommendedName>
            <fullName evidence="8">Shikimate dehydrogenase (NADP(+))</fullName>
            <shortName evidence="8">SDH</shortName>
            <ecNumber evidence="8">1.1.1.25</ecNumber>
        </recommendedName>
    </domain>
</protein>
<dbReference type="GO" id="GO:0009073">
    <property type="term" value="P:aromatic amino acid family biosynthetic process"/>
    <property type="evidence" value="ECO:0007669"/>
    <property type="project" value="UniProtKB-KW"/>
</dbReference>
<dbReference type="GO" id="GO:0009423">
    <property type="term" value="P:chorismate biosynthetic process"/>
    <property type="evidence" value="ECO:0007669"/>
    <property type="project" value="UniProtKB-UniRule"/>
</dbReference>
<comment type="catalytic activity">
    <reaction evidence="7">
        <text>3-dehydroquinate = 3-dehydroshikimate + H2O</text>
        <dbReference type="Rhea" id="RHEA:21096"/>
        <dbReference type="ChEBI" id="CHEBI:15377"/>
        <dbReference type="ChEBI" id="CHEBI:16630"/>
        <dbReference type="ChEBI" id="CHEBI:32364"/>
        <dbReference type="EC" id="4.2.1.10"/>
    </reaction>
</comment>
<dbReference type="Pfam" id="PF08501">
    <property type="entry name" value="Shikimate_dh_N"/>
    <property type="match status" value="1"/>
</dbReference>
<dbReference type="InterPro" id="IPR013708">
    <property type="entry name" value="Shikimate_DH-bd_N"/>
</dbReference>
<feature type="binding site" evidence="8">
    <location>
        <position position="442"/>
    </location>
    <ligand>
        <name>NADP(+)</name>
        <dbReference type="ChEBI" id="CHEBI:58349"/>
    </ligand>
</feature>
<comment type="catalytic activity">
    <reaction evidence="6 8">
        <text>shikimate + NADP(+) = 3-dehydroshikimate + NADPH + H(+)</text>
        <dbReference type="Rhea" id="RHEA:17737"/>
        <dbReference type="ChEBI" id="CHEBI:15378"/>
        <dbReference type="ChEBI" id="CHEBI:16630"/>
        <dbReference type="ChEBI" id="CHEBI:36208"/>
        <dbReference type="ChEBI" id="CHEBI:57783"/>
        <dbReference type="ChEBI" id="CHEBI:58349"/>
        <dbReference type="EC" id="1.1.1.25"/>
    </reaction>
</comment>
<feature type="binding site" evidence="8">
    <location>
        <position position="283"/>
    </location>
    <ligand>
        <name>shikimate</name>
        <dbReference type="ChEBI" id="CHEBI:36208"/>
    </ligand>
</feature>
<feature type="domain" description="SDH C-terminal" evidence="11">
    <location>
        <begin position="465"/>
        <end position="491"/>
    </location>
</feature>
<dbReference type="NCBIfam" id="TIGR00507">
    <property type="entry name" value="aroE"/>
    <property type="match status" value="1"/>
</dbReference>
<evidence type="ECO:0000256" key="4">
    <source>
        <dbReference type="ARBA" id="ARBA00023002"/>
    </source>
</evidence>
<dbReference type="SUPFAM" id="SSF51735">
    <property type="entry name" value="NAD(P)-binding Rossmann-fold domains"/>
    <property type="match status" value="1"/>
</dbReference>
<proteinExistence type="inferred from homology"/>
<dbReference type="HAMAP" id="MF_00222">
    <property type="entry name" value="Shikimate_DH_AroE"/>
    <property type="match status" value="1"/>
</dbReference>
<dbReference type="Pfam" id="PF01488">
    <property type="entry name" value="Shikimate_DH"/>
    <property type="match status" value="1"/>
</dbReference>
<name>A0A6P2D3H9_9BACT</name>
<feature type="binding site" evidence="7">
    <location>
        <position position="179"/>
    </location>
    <ligand>
        <name>3-dehydroquinate</name>
        <dbReference type="ChEBI" id="CHEBI:32364"/>
    </ligand>
</feature>
<keyword evidence="7" id="KW-0704">Schiff base</keyword>
<feature type="binding site" evidence="8">
    <location>
        <position position="472"/>
    </location>
    <ligand>
        <name>shikimate</name>
        <dbReference type="ChEBI" id="CHEBI:36208"/>
    </ligand>
</feature>
<evidence type="ECO:0000256" key="2">
    <source>
        <dbReference type="ARBA" id="ARBA00022605"/>
    </source>
</evidence>
<dbReference type="EC" id="4.2.1.10" evidence="7"/>
<evidence type="ECO:0000259" key="9">
    <source>
        <dbReference type="Pfam" id="PF01488"/>
    </source>
</evidence>
<comment type="similarity">
    <text evidence="7">Belongs to the type-I 3-dehydroquinase family.</text>
</comment>
<keyword evidence="3 8" id="KW-0521">NADP</keyword>
<dbReference type="EC" id="1.1.1.25" evidence="8"/>
<evidence type="ECO:0000256" key="8">
    <source>
        <dbReference type="HAMAP-Rule" id="MF_00222"/>
    </source>
</evidence>
<dbReference type="InterPro" id="IPR046346">
    <property type="entry name" value="Aminoacid_DH-like_N_sf"/>
</dbReference>
<dbReference type="KEGG" id="gms:SOIL9_37640"/>
<comment type="function">
    <text evidence="7">Involved in the third step of the chorismate pathway, which leads to the biosynthesis of aromatic amino acids. Catalyzes the cis-dehydration of 3-dehydroquinate (DHQ) and introduces the first double bond of the aromatic ring to yield 3-dehydroshikimate.</text>
</comment>
<evidence type="ECO:0000259" key="11">
    <source>
        <dbReference type="Pfam" id="PF18317"/>
    </source>
</evidence>
<dbReference type="SUPFAM" id="SSF51569">
    <property type="entry name" value="Aldolase"/>
    <property type="match status" value="1"/>
</dbReference>
<dbReference type="Pfam" id="PF01487">
    <property type="entry name" value="DHquinase_I"/>
    <property type="match status" value="1"/>
</dbReference>
<evidence type="ECO:0000313" key="13">
    <source>
        <dbReference type="Proteomes" id="UP000464178"/>
    </source>
</evidence>
<dbReference type="GO" id="GO:0004764">
    <property type="term" value="F:shikimate 3-dehydrogenase (NADP+) activity"/>
    <property type="evidence" value="ECO:0007669"/>
    <property type="project" value="UniProtKB-UniRule"/>
</dbReference>
<dbReference type="UniPathway" id="UPA00053">
    <property type="reaction ID" value="UER00086"/>
</dbReference>
<comment type="pathway">
    <text evidence="1 8">Metabolic intermediate biosynthesis; chorismate biosynthesis; chorismate from D-erythrose 4-phosphate and phosphoenolpyruvate: step 4/7.</text>
</comment>
<reference evidence="12 13" key="1">
    <citation type="submission" date="2019-05" db="EMBL/GenBank/DDBJ databases">
        <authorList>
            <consortium name="Science for Life Laboratories"/>
        </authorList>
    </citation>
    <scope>NUCLEOTIDE SEQUENCE [LARGE SCALE GENOMIC DNA]</scope>
    <source>
        <strain evidence="12">Soil9</strain>
    </source>
</reference>
<dbReference type="Gene3D" id="3.20.20.70">
    <property type="entry name" value="Aldolase class I"/>
    <property type="match status" value="1"/>
</dbReference>
<dbReference type="HAMAP" id="MF_00214">
    <property type="entry name" value="AroD"/>
    <property type="match status" value="1"/>
</dbReference>
<keyword evidence="5 7" id="KW-0057">Aromatic amino acid biosynthesis</keyword>
<dbReference type="SUPFAM" id="SSF53223">
    <property type="entry name" value="Aminoacid dehydrogenase-like, N-terminal domain"/>
    <property type="match status" value="1"/>
</dbReference>
<dbReference type="PANTHER" id="PTHR21089">
    <property type="entry name" value="SHIKIMATE DEHYDROGENASE"/>
    <property type="match status" value="1"/>
</dbReference>
<dbReference type="InterPro" id="IPR001381">
    <property type="entry name" value="DHquinase_I"/>
</dbReference>
<comment type="pathway">
    <text evidence="7">Metabolic intermediate biosynthesis; chorismate biosynthesis; chorismate from D-erythrose 4-phosphate and phosphoenolpyruvate: step 3/7.</text>
</comment>
<feature type="binding site" evidence="8">
    <location>
        <position position="324"/>
    </location>
    <ligand>
        <name>shikimate</name>
        <dbReference type="ChEBI" id="CHEBI:36208"/>
    </ligand>
</feature>
<dbReference type="EMBL" id="LR593886">
    <property type="protein sequence ID" value="VTR93950.1"/>
    <property type="molecule type" value="Genomic_DNA"/>
</dbReference>
<keyword evidence="7" id="KW-0456">Lyase</keyword>
<dbReference type="InterPro" id="IPR013785">
    <property type="entry name" value="Aldolase_TIM"/>
</dbReference>
<organism evidence="12 13">
    <name type="scientific">Gemmata massiliana</name>
    <dbReference type="NCBI Taxonomy" id="1210884"/>
    <lineage>
        <taxon>Bacteria</taxon>
        <taxon>Pseudomonadati</taxon>
        <taxon>Planctomycetota</taxon>
        <taxon>Planctomycetia</taxon>
        <taxon>Gemmatales</taxon>
        <taxon>Gemmataceae</taxon>
        <taxon>Gemmata</taxon>
    </lineage>
</organism>
<dbReference type="PANTHER" id="PTHR21089:SF1">
    <property type="entry name" value="BIFUNCTIONAL 3-DEHYDROQUINATE DEHYDRATASE_SHIKIMATE DEHYDROGENASE, CHLOROPLASTIC"/>
    <property type="match status" value="1"/>
</dbReference>
<feature type="active site" description="Proton donor/acceptor" evidence="7">
    <location>
        <position position="116"/>
    </location>
</feature>
<feature type="active site" description="Schiff-base intermediate with substrate" evidence="7">
    <location>
        <position position="141"/>
    </location>
</feature>
<dbReference type="AlphaFoldDB" id="A0A6P2D3H9"/>
<feature type="binding site" evidence="8">
    <location>
        <position position="465"/>
    </location>
    <ligand>
        <name>NADP(+)</name>
        <dbReference type="ChEBI" id="CHEBI:58349"/>
    </ligand>
</feature>
<comment type="subunit">
    <text evidence="7">Homodimer.</text>
</comment>
<feature type="active site" description="Proton acceptor" evidence="8">
    <location>
        <position position="287"/>
    </location>
</feature>
<evidence type="ECO:0000256" key="5">
    <source>
        <dbReference type="ARBA" id="ARBA00023141"/>
    </source>
</evidence>
<dbReference type="GO" id="GO:0008652">
    <property type="term" value="P:amino acid biosynthetic process"/>
    <property type="evidence" value="ECO:0007669"/>
    <property type="project" value="UniProtKB-KW"/>
</dbReference>
<evidence type="ECO:0000313" key="12">
    <source>
        <dbReference type="EMBL" id="VTR93950.1"/>
    </source>
</evidence>
<feature type="binding site" evidence="8">
    <location>
        <position position="444"/>
    </location>
    <ligand>
        <name>shikimate</name>
        <dbReference type="ChEBI" id="CHEBI:36208"/>
    </ligand>
</feature>
<dbReference type="RefSeq" id="WP_162668594.1">
    <property type="nucleotide sequence ID" value="NZ_LR593886.1"/>
</dbReference>
<dbReference type="CDD" id="cd01065">
    <property type="entry name" value="NAD_bind_Shikimate_DH"/>
    <property type="match status" value="1"/>
</dbReference>
<keyword evidence="13" id="KW-1185">Reference proteome</keyword>
<feature type="domain" description="Shikimate dehydrogenase substrate binding N-terminal" evidence="10">
    <location>
        <begin position="228"/>
        <end position="310"/>
    </location>
</feature>
<dbReference type="InterPro" id="IPR036291">
    <property type="entry name" value="NAD(P)-bd_dom_sf"/>
</dbReference>
<dbReference type="GO" id="GO:0005829">
    <property type="term" value="C:cytosol"/>
    <property type="evidence" value="ECO:0007669"/>
    <property type="project" value="TreeGrafter"/>
</dbReference>
<evidence type="ECO:0000256" key="7">
    <source>
        <dbReference type="HAMAP-Rule" id="MF_00214"/>
    </source>
</evidence>
<evidence type="ECO:0000256" key="1">
    <source>
        <dbReference type="ARBA" id="ARBA00004871"/>
    </source>
</evidence>
<comment type="similarity">
    <text evidence="8">Belongs to the shikimate dehydrogenase family.</text>
</comment>
<dbReference type="InterPro" id="IPR006151">
    <property type="entry name" value="Shikm_DH/Glu-tRNA_Rdtase"/>
</dbReference>
<keyword evidence="2 7" id="KW-0028">Amino-acid biosynthesis</keyword>
<sequence length="521" mass="57541">MSSDRVLVVIGRTRHKMVVAELQEAVKRGAKFVELRLDFLAKAVDFKRLAPLKQCPWVATLRRPSDGGRFPGTEPERMMILRQAIVSGAFEWVDLETDIADSVPRFGPVKRIVSYHNTTETPANLDEIYANMLKQDADVYKLAVAAQSPEDVGRVLQLQRTAPKPTVAFCMGDIGQPTRFLALKFGAPWIYAAFNKERGIAPGLPSFDEFRTTYPVQNVNADTQVFGVLGDPVGHSLSPLLHNHMYKKLGVNALYLPFRVPRGQLPQALESYDQIPLRGYSVTIPHKEAAASIARESEPNVQVTGSANTLVRRDDGKFSAANTDFAAAADSLKAFLAERAKTGPSTQLSQLSILILGAGGAARSIAYAFHREGAQITIAARTYERAQKLAEDVKCKAVDWHARHSITFDVLINCTPVGMHPNVDESPCHFSVLKPGTIVFDTIYTPETTLLIREARARGCDTITGVDMFVRQAARQIELFTNLTPDTEVMRLIMRKALSPLTKAFDEETEPKPAPPEETEE</sequence>
<dbReference type="InterPro" id="IPR022893">
    <property type="entry name" value="Shikimate_DH_fam"/>
</dbReference>
<feature type="binding site" evidence="7">
    <location>
        <begin position="34"/>
        <end position="36"/>
    </location>
    <ligand>
        <name>3-dehydroquinate</name>
        <dbReference type="ChEBI" id="CHEBI:32364"/>
    </ligand>
</feature>
<comment type="caution">
    <text evidence="7">Lacks conserved residue(s) required for the propagation of feature annotation.</text>
</comment>
<dbReference type="GO" id="GO:0050661">
    <property type="term" value="F:NADP binding"/>
    <property type="evidence" value="ECO:0007669"/>
    <property type="project" value="InterPro"/>
</dbReference>
<feature type="domain" description="Quinate/shikimate 5-dehydrogenase/glutamyl-tRNA reductase" evidence="9">
    <location>
        <begin position="347"/>
        <end position="399"/>
    </location>
</feature>
<dbReference type="InterPro" id="IPR011342">
    <property type="entry name" value="Shikimate_DH"/>
</dbReference>
<feature type="binding site" evidence="8">
    <location>
        <position position="308"/>
    </location>
    <ligand>
        <name>shikimate</name>
        <dbReference type="ChEBI" id="CHEBI:36208"/>
    </ligand>
</feature>
<dbReference type="Proteomes" id="UP000464178">
    <property type="component" value="Chromosome"/>
</dbReference>
<evidence type="ECO:0000256" key="3">
    <source>
        <dbReference type="ARBA" id="ARBA00022857"/>
    </source>
</evidence>
<feature type="binding site" evidence="7">
    <location>
        <position position="62"/>
    </location>
    <ligand>
        <name>3-dehydroquinate</name>
        <dbReference type="ChEBI" id="CHEBI:32364"/>
    </ligand>
</feature>
<evidence type="ECO:0000259" key="10">
    <source>
        <dbReference type="Pfam" id="PF08501"/>
    </source>
</evidence>
<keyword evidence="4 8" id="KW-0560">Oxidoreductase</keyword>
<feature type="binding site" evidence="8">
    <location>
        <begin position="236"/>
        <end position="238"/>
    </location>
    <ligand>
        <name>shikimate</name>
        <dbReference type="ChEBI" id="CHEBI:36208"/>
    </ligand>
</feature>
<dbReference type="Pfam" id="PF18317">
    <property type="entry name" value="SDH_C"/>
    <property type="match status" value="1"/>
</dbReference>